<dbReference type="UniPathway" id="UPA00077">
    <property type="reaction ID" value="UER00155"/>
</dbReference>
<keyword evidence="7 14" id="KW-0418">Kinase</keyword>
<evidence type="ECO:0000256" key="7">
    <source>
        <dbReference type="ARBA" id="ARBA00022777"/>
    </source>
</evidence>
<dbReference type="PANTHER" id="PTHR43071">
    <property type="entry name" value="2-AMINO-4-HYDROXY-6-HYDROXYMETHYLDIHYDROPTERIDINE PYROPHOSPHOKINASE"/>
    <property type="match status" value="1"/>
</dbReference>
<dbReference type="GO" id="GO:0016301">
    <property type="term" value="F:kinase activity"/>
    <property type="evidence" value="ECO:0007669"/>
    <property type="project" value="UniProtKB-KW"/>
</dbReference>
<protein>
    <recommendedName>
        <fullName evidence="4">2-amino-4-hydroxy-6-hydroxymethyldihydropteridine pyrophosphokinase</fullName>
        <ecNumber evidence="3">2.7.6.3</ecNumber>
    </recommendedName>
    <alternativeName>
        <fullName evidence="11">6-hydroxymethyl-7,8-dihydropterin pyrophosphokinase</fullName>
    </alternativeName>
    <alternativeName>
        <fullName evidence="12">7,8-dihydro-6-hydroxymethylpterin-pyrophosphokinase</fullName>
    </alternativeName>
</protein>
<evidence type="ECO:0000256" key="10">
    <source>
        <dbReference type="ARBA" id="ARBA00029409"/>
    </source>
</evidence>
<evidence type="ECO:0000256" key="4">
    <source>
        <dbReference type="ARBA" id="ARBA00016218"/>
    </source>
</evidence>
<keyword evidence="6" id="KW-0547">Nucleotide-binding</keyword>
<keyword evidence="9" id="KW-0289">Folate biosynthesis</keyword>
<evidence type="ECO:0000259" key="13">
    <source>
        <dbReference type="PROSITE" id="PS00794"/>
    </source>
</evidence>
<keyword evidence="5" id="KW-0808">Transferase</keyword>
<reference evidence="14 15" key="1">
    <citation type="submission" date="2011-11" db="EMBL/GenBank/DDBJ databases">
        <title>Improved High-Quality Draft sequence of Beggiatoa alba B18lD.</title>
        <authorList>
            <consortium name="US DOE Joint Genome Institute"/>
            <person name="Lucas S."/>
            <person name="Han J."/>
            <person name="Lapidus A."/>
            <person name="Cheng J.-F."/>
            <person name="Goodwin L."/>
            <person name="Pitluck S."/>
            <person name="Peters L."/>
            <person name="Mikhailova N."/>
            <person name="Held B."/>
            <person name="Detter J.C."/>
            <person name="Han C."/>
            <person name="Tapia R."/>
            <person name="Land M."/>
            <person name="Hauser L."/>
            <person name="Kyrpides N."/>
            <person name="Ivanova N."/>
            <person name="Pagani I."/>
            <person name="Samuel K."/>
            <person name="Teske A."/>
            <person name="Mueller J."/>
            <person name="Woyke T."/>
        </authorList>
    </citation>
    <scope>NUCLEOTIDE SEQUENCE [LARGE SCALE GENOMIC DNA]</scope>
    <source>
        <strain evidence="14 15">B18LD</strain>
    </source>
</reference>
<dbReference type="GO" id="GO:0003848">
    <property type="term" value="F:2-amino-4-hydroxy-6-hydroxymethyldihydropteridine diphosphokinase activity"/>
    <property type="evidence" value="ECO:0007669"/>
    <property type="project" value="UniProtKB-EC"/>
</dbReference>
<dbReference type="EC" id="2.7.6.3" evidence="3"/>
<dbReference type="GO" id="GO:0046654">
    <property type="term" value="P:tetrahydrofolate biosynthetic process"/>
    <property type="evidence" value="ECO:0007669"/>
    <property type="project" value="UniProtKB-UniPathway"/>
</dbReference>
<dbReference type="PANTHER" id="PTHR43071:SF1">
    <property type="entry name" value="2-AMINO-4-HYDROXY-6-HYDROXYMETHYLDIHYDROPTERIDINE PYROPHOSPHOKINASE"/>
    <property type="match status" value="1"/>
</dbReference>
<dbReference type="InterPro" id="IPR035907">
    <property type="entry name" value="Hppk_sf"/>
</dbReference>
<dbReference type="GO" id="GO:0005524">
    <property type="term" value="F:ATP binding"/>
    <property type="evidence" value="ECO:0007669"/>
    <property type="project" value="UniProtKB-KW"/>
</dbReference>
<evidence type="ECO:0000313" key="14">
    <source>
        <dbReference type="EMBL" id="EIJ42588.1"/>
    </source>
</evidence>
<name>I3CG45_9GAMM</name>
<dbReference type="EMBL" id="JH600070">
    <property type="protein sequence ID" value="EIJ42588.1"/>
    <property type="molecule type" value="Genomic_DNA"/>
</dbReference>
<dbReference type="RefSeq" id="WP_002685665.1">
    <property type="nucleotide sequence ID" value="NZ_JH600070.1"/>
</dbReference>
<dbReference type="PROSITE" id="PS00794">
    <property type="entry name" value="HPPK"/>
    <property type="match status" value="1"/>
</dbReference>
<dbReference type="HOGENOM" id="CLU_097916_0_1_6"/>
<keyword evidence="15" id="KW-1185">Reference proteome</keyword>
<comment type="pathway">
    <text evidence="1">Cofactor biosynthesis; tetrahydrofolate biosynthesis; 2-amino-4-hydroxy-6-hydroxymethyl-7,8-dihydropteridine diphosphate from 7,8-dihydroneopterin triphosphate: step 4/4.</text>
</comment>
<dbReference type="SUPFAM" id="SSF55083">
    <property type="entry name" value="6-hydroxymethyl-7,8-dihydropterin pyrophosphokinase, HPPK"/>
    <property type="match status" value="1"/>
</dbReference>
<dbReference type="CDD" id="cd00483">
    <property type="entry name" value="HPPK"/>
    <property type="match status" value="1"/>
</dbReference>
<evidence type="ECO:0000313" key="15">
    <source>
        <dbReference type="Proteomes" id="UP000005744"/>
    </source>
</evidence>
<evidence type="ECO:0000256" key="1">
    <source>
        <dbReference type="ARBA" id="ARBA00005051"/>
    </source>
</evidence>
<dbReference type="Pfam" id="PF01288">
    <property type="entry name" value="HPPK"/>
    <property type="match status" value="1"/>
</dbReference>
<evidence type="ECO:0000256" key="6">
    <source>
        <dbReference type="ARBA" id="ARBA00022741"/>
    </source>
</evidence>
<organism evidence="14 15">
    <name type="scientific">Beggiatoa alba B18LD</name>
    <dbReference type="NCBI Taxonomy" id="395493"/>
    <lineage>
        <taxon>Bacteria</taxon>
        <taxon>Pseudomonadati</taxon>
        <taxon>Pseudomonadota</taxon>
        <taxon>Gammaproteobacteria</taxon>
        <taxon>Thiotrichales</taxon>
        <taxon>Thiotrichaceae</taxon>
        <taxon>Beggiatoa</taxon>
    </lineage>
</organism>
<evidence type="ECO:0000256" key="11">
    <source>
        <dbReference type="ARBA" id="ARBA00029766"/>
    </source>
</evidence>
<sequence>MEQYSTAYIGLGSNLAEPIQQIQQALQTLASLPQTQLRKHSSLYRSKPLAGMVQPDYINAVAVLETQLPPYLLLEHLQTVENQQGRVRTGERWGARTLDLDILLYDQLQSSDPRLCLPHLGLTQRAFVLYPLYECEPLLTLPDGTKLVTLLQHCPMDGLHRIEN</sequence>
<dbReference type="Proteomes" id="UP000005744">
    <property type="component" value="Unassembled WGS sequence"/>
</dbReference>
<evidence type="ECO:0000256" key="9">
    <source>
        <dbReference type="ARBA" id="ARBA00022909"/>
    </source>
</evidence>
<keyword evidence="8" id="KW-0067">ATP-binding</keyword>
<evidence type="ECO:0000256" key="2">
    <source>
        <dbReference type="ARBA" id="ARBA00005810"/>
    </source>
</evidence>
<dbReference type="GO" id="GO:0046656">
    <property type="term" value="P:folic acid biosynthetic process"/>
    <property type="evidence" value="ECO:0007669"/>
    <property type="project" value="UniProtKB-KW"/>
</dbReference>
<dbReference type="NCBIfam" id="TIGR01498">
    <property type="entry name" value="folK"/>
    <property type="match status" value="1"/>
</dbReference>
<dbReference type="OrthoDB" id="9808041at2"/>
<dbReference type="InterPro" id="IPR000550">
    <property type="entry name" value="Hppk"/>
</dbReference>
<dbReference type="Gene3D" id="3.30.70.560">
    <property type="entry name" value="7,8-Dihydro-6-hydroxymethylpterin-pyrophosphokinase HPPK"/>
    <property type="match status" value="1"/>
</dbReference>
<comment type="function">
    <text evidence="10">Catalyzes the transfer of pyrophosphate from adenosine triphosphate (ATP) to 6-hydroxymethyl-7,8-dihydropterin, an enzymatic step in folate biosynthesis pathway.</text>
</comment>
<evidence type="ECO:0000256" key="5">
    <source>
        <dbReference type="ARBA" id="ARBA00022679"/>
    </source>
</evidence>
<comment type="similarity">
    <text evidence="2">Belongs to the HPPK family.</text>
</comment>
<feature type="domain" description="7,8-dihydro-6-hydroxymethylpterin-pyrophosphokinase" evidence="13">
    <location>
        <begin position="92"/>
        <end position="103"/>
    </location>
</feature>
<evidence type="ECO:0000256" key="8">
    <source>
        <dbReference type="ARBA" id="ARBA00022840"/>
    </source>
</evidence>
<gene>
    <name evidence="14" type="ORF">BegalDRAFT_1710</name>
</gene>
<evidence type="ECO:0000256" key="3">
    <source>
        <dbReference type="ARBA" id="ARBA00013253"/>
    </source>
</evidence>
<dbReference type="eggNOG" id="COG0801">
    <property type="taxonomic scope" value="Bacteria"/>
</dbReference>
<evidence type="ECO:0000256" key="12">
    <source>
        <dbReference type="ARBA" id="ARBA00033413"/>
    </source>
</evidence>
<accession>I3CG45</accession>
<proteinExistence type="inferred from homology"/>
<dbReference type="STRING" id="395493.BegalDRAFT_1710"/>
<dbReference type="AlphaFoldDB" id="I3CG45"/>